<keyword evidence="2" id="KW-1185">Reference proteome</keyword>
<accession>A0ABQ7NVN2</accession>
<dbReference type="Proteomes" id="UP000823674">
    <property type="component" value="Chromosome A01"/>
</dbReference>
<dbReference type="EMBL" id="JADBGQ010000001">
    <property type="protein sequence ID" value="KAG5414894.1"/>
    <property type="molecule type" value="Genomic_DNA"/>
</dbReference>
<organism evidence="1 2">
    <name type="scientific">Brassica rapa subsp. trilocularis</name>
    <dbReference type="NCBI Taxonomy" id="1813537"/>
    <lineage>
        <taxon>Eukaryota</taxon>
        <taxon>Viridiplantae</taxon>
        <taxon>Streptophyta</taxon>
        <taxon>Embryophyta</taxon>
        <taxon>Tracheophyta</taxon>
        <taxon>Spermatophyta</taxon>
        <taxon>Magnoliopsida</taxon>
        <taxon>eudicotyledons</taxon>
        <taxon>Gunneridae</taxon>
        <taxon>Pentapetalae</taxon>
        <taxon>rosids</taxon>
        <taxon>malvids</taxon>
        <taxon>Brassicales</taxon>
        <taxon>Brassicaceae</taxon>
        <taxon>Brassiceae</taxon>
        <taxon>Brassica</taxon>
    </lineage>
</organism>
<gene>
    <name evidence="1" type="primary">A01g505990.1_BraROA</name>
    <name evidence="1" type="ORF">IGI04_002461</name>
</gene>
<reference evidence="1 2" key="1">
    <citation type="submission" date="2021-03" db="EMBL/GenBank/DDBJ databases">
        <authorList>
            <person name="King G.J."/>
            <person name="Bancroft I."/>
            <person name="Baten A."/>
            <person name="Bloomfield J."/>
            <person name="Borpatragohain P."/>
            <person name="He Z."/>
            <person name="Irish N."/>
            <person name="Irwin J."/>
            <person name="Liu K."/>
            <person name="Mauleon R.P."/>
            <person name="Moore J."/>
            <person name="Morris R."/>
            <person name="Ostergaard L."/>
            <person name="Wang B."/>
            <person name="Wells R."/>
        </authorList>
    </citation>
    <scope>NUCLEOTIDE SEQUENCE [LARGE SCALE GENOMIC DNA]</scope>
    <source>
        <strain evidence="1">R-o-18</strain>
        <tissue evidence="1">Leaf</tissue>
    </source>
</reference>
<protein>
    <submittedName>
        <fullName evidence="1">Uncharacterized protein</fullName>
    </submittedName>
</protein>
<sequence length="118" mass="13638">MKPVFSPRFVRPDDFPVSRLAVNDLHGSLLVNTEKTSKKTSFLPGSLLARYIFRRLPINLPKSAPDLENMHIKKCSSGLKTETVSVRLYRSTFIEPTKYISKWKIRTIWLKTCNKNID</sequence>
<evidence type="ECO:0000313" key="1">
    <source>
        <dbReference type="EMBL" id="KAG5414894.1"/>
    </source>
</evidence>
<name>A0ABQ7NVN2_BRACM</name>
<comment type="caution">
    <text evidence="1">The sequence shown here is derived from an EMBL/GenBank/DDBJ whole genome shotgun (WGS) entry which is preliminary data.</text>
</comment>
<proteinExistence type="predicted"/>
<evidence type="ECO:0000313" key="2">
    <source>
        <dbReference type="Proteomes" id="UP000823674"/>
    </source>
</evidence>